<proteinExistence type="predicted"/>
<dbReference type="EMBL" id="JABURA010000001">
    <property type="protein sequence ID" value="NUB90653.1"/>
    <property type="molecule type" value="Genomic_DNA"/>
</dbReference>
<dbReference type="Proteomes" id="UP001016761">
    <property type="component" value="Unassembled WGS sequence"/>
</dbReference>
<keyword evidence="5" id="KW-1185">Reference proteome</keyword>
<dbReference type="AlphaFoldDB" id="A0A8J8GIK7"/>
<sequence length="145" mass="14916">MESARETESNSFGDGPLTPTRIGAAAGTMDVVVFTVMGYITFDTVAIGAIAGLLVGLGVFCFLPVFMQSGEDDDLEDLMPADDAAPLRDFHRVAAGFALSAAGIVVFATGFGELDTLVGIPAALVAAVGVYLVAGFAMPNAQPRR</sequence>
<evidence type="ECO:0000256" key="1">
    <source>
        <dbReference type="SAM" id="Phobius"/>
    </source>
</evidence>
<evidence type="ECO:0000313" key="3">
    <source>
        <dbReference type="EMBL" id="NUC73529.1"/>
    </source>
</evidence>
<keyword evidence="1" id="KW-0472">Membrane</keyword>
<evidence type="ECO:0000313" key="5">
    <source>
        <dbReference type="Proteomes" id="UP001016761"/>
    </source>
</evidence>
<dbReference type="RefSeq" id="WP_174681359.1">
    <property type="nucleotide sequence ID" value="NZ_JABUQZ010000001.1"/>
</dbReference>
<feature type="transmembrane region" description="Helical" evidence="1">
    <location>
        <begin position="118"/>
        <end position="138"/>
    </location>
</feature>
<feature type="transmembrane region" description="Helical" evidence="1">
    <location>
        <begin position="93"/>
        <end position="112"/>
    </location>
</feature>
<protein>
    <submittedName>
        <fullName evidence="2">Uncharacterized protein</fullName>
    </submittedName>
</protein>
<evidence type="ECO:0000313" key="2">
    <source>
        <dbReference type="EMBL" id="NUB90653.1"/>
    </source>
</evidence>
<accession>A0A8J8GIK7</accession>
<keyword evidence="1" id="KW-1133">Transmembrane helix</keyword>
<name>A0A8J8GIK7_9EURY</name>
<gene>
    <name evidence="2" type="ORF">HT576_06425</name>
    <name evidence="3" type="ORF">HTZ84_14595</name>
</gene>
<dbReference type="Proteomes" id="UP000728647">
    <property type="component" value="Unassembled WGS sequence"/>
</dbReference>
<comment type="caution">
    <text evidence="2">The sequence shown here is derived from an EMBL/GenBank/DDBJ whole genome shotgun (WGS) entry which is preliminary data.</text>
</comment>
<evidence type="ECO:0000313" key="4">
    <source>
        <dbReference type="Proteomes" id="UP000728647"/>
    </source>
</evidence>
<dbReference type="OrthoDB" id="203696at2157"/>
<keyword evidence="1" id="KW-0812">Transmembrane</keyword>
<dbReference type="EMBL" id="JABUQZ010000001">
    <property type="protein sequence ID" value="NUC73529.1"/>
    <property type="molecule type" value="Genomic_DNA"/>
</dbReference>
<organism evidence="2 4">
    <name type="scientific">Haloterrigena gelatinilytica</name>
    <dbReference type="NCBI Taxonomy" id="2741724"/>
    <lineage>
        <taxon>Archaea</taxon>
        <taxon>Methanobacteriati</taxon>
        <taxon>Methanobacteriota</taxon>
        <taxon>Stenosarchaea group</taxon>
        <taxon>Halobacteria</taxon>
        <taxon>Halobacteriales</taxon>
        <taxon>Natrialbaceae</taxon>
        <taxon>Haloterrigena</taxon>
    </lineage>
</organism>
<feature type="transmembrane region" description="Helical" evidence="1">
    <location>
        <begin position="46"/>
        <end position="66"/>
    </location>
</feature>
<reference evidence="2 5" key="1">
    <citation type="submission" date="2020-06" db="EMBL/GenBank/DDBJ databases">
        <title>Haloterrigena sp. nov., an extremely halophilic archaeon isolated from a saline sediment.</title>
        <authorList>
            <person name="Liu B.-B."/>
        </authorList>
    </citation>
    <scope>NUCLEOTIDE SEQUENCE</scope>
    <source>
        <strain evidence="2">SYSU A121-1</strain>
        <strain evidence="3 5">SYSU A558-1</strain>
    </source>
</reference>